<dbReference type="EMBL" id="FOCP01000006">
    <property type="protein sequence ID" value="SEN04677.1"/>
    <property type="molecule type" value="Genomic_DNA"/>
</dbReference>
<dbReference type="Pfam" id="PF10986">
    <property type="entry name" value="ZrgA"/>
    <property type="match status" value="1"/>
</dbReference>
<reference evidence="1 2" key="1">
    <citation type="submission" date="2016-10" db="EMBL/GenBank/DDBJ databases">
        <authorList>
            <person name="de Groot N.N."/>
        </authorList>
    </citation>
    <scope>NUCLEOTIDE SEQUENCE [LARGE SCALE GENOMIC DNA]</scope>
    <source>
        <strain evidence="1 2">Nm22</strain>
    </source>
</reference>
<dbReference type="AlphaFoldDB" id="A0A1H8DDW1"/>
<evidence type="ECO:0008006" key="3">
    <source>
        <dbReference type="Google" id="ProtNLM"/>
    </source>
</evidence>
<proteinExistence type="predicted"/>
<evidence type="ECO:0000313" key="1">
    <source>
        <dbReference type="EMBL" id="SEN04677.1"/>
    </source>
</evidence>
<gene>
    <name evidence="1" type="ORF">SAMN05216325_106151</name>
</gene>
<dbReference type="Proteomes" id="UP000199459">
    <property type="component" value="Unassembled WGS sequence"/>
</dbReference>
<evidence type="ECO:0000313" key="2">
    <source>
        <dbReference type="Proteomes" id="UP000199459"/>
    </source>
</evidence>
<accession>A0A1H8DDW1</accession>
<protein>
    <recommendedName>
        <fullName evidence="3">DUF2796 domain-containing protein</fullName>
    </recommendedName>
</protein>
<sequence length="192" mass="21997">MPQKKRIMLRKSLATGWLLLFMSYSPDNHSSEGSFSHGHGAHVHGSASLRIVLDNNLLFIEFDSPAFNLVGFEHEPANEAQKSALLTVKQALDSAELLFRFTPTRCRREKSDIEVPYIAEHYENHPRSYQHDHVDIHANYVFQCARAEKLKTISVNLFTYFPGIQEIRVQWIFENRQGVAILTADNPGLKFD</sequence>
<dbReference type="RefSeq" id="WP_090629667.1">
    <property type="nucleotide sequence ID" value="NZ_FOCP01000006.1"/>
</dbReference>
<organism evidence="1 2">
    <name type="scientific">Nitrosomonas marina</name>
    <dbReference type="NCBI Taxonomy" id="917"/>
    <lineage>
        <taxon>Bacteria</taxon>
        <taxon>Pseudomonadati</taxon>
        <taxon>Pseudomonadota</taxon>
        <taxon>Betaproteobacteria</taxon>
        <taxon>Nitrosomonadales</taxon>
        <taxon>Nitrosomonadaceae</taxon>
        <taxon>Nitrosomonas</taxon>
    </lineage>
</organism>
<dbReference type="InterPro" id="IPR021253">
    <property type="entry name" value="ZrgA-like"/>
</dbReference>
<name>A0A1H8DDW1_9PROT</name>